<reference evidence="5 6" key="1">
    <citation type="submission" date="2019-07" db="EMBL/GenBank/DDBJ databases">
        <title>Genomes of Cafeteria roenbergensis.</title>
        <authorList>
            <person name="Fischer M.G."/>
            <person name="Hackl T."/>
            <person name="Roman M."/>
        </authorList>
    </citation>
    <scope>NUCLEOTIDE SEQUENCE [LARGE SCALE GENOMIC DNA]</scope>
    <source>
        <strain evidence="5 6">Cflag</strain>
    </source>
</reference>
<dbReference type="InterPro" id="IPR004854">
    <property type="entry name" value="Ufd1-like"/>
</dbReference>
<proteinExistence type="inferred from homology"/>
<dbReference type="GO" id="GO:0031593">
    <property type="term" value="F:polyubiquitin modification-dependent protein binding"/>
    <property type="evidence" value="ECO:0007669"/>
    <property type="project" value="TreeGrafter"/>
</dbReference>
<evidence type="ECO:0000256" key="2">
    <source>
        <dbReference type="ARBA" id="ARBA00022786"/>
    </source>
</evidence>
<dbReference type="Pfam" id="PF03152">
    <property type="entry name" value="UFD1_N1"/>
    <property type="match status" value="1"/>
</dbReference>
<evidence type="ECO:0008006" key="7">
    <source>
        <dbReference type="Google" id="ProtNLM"/>
    </source>
</evidence>
<feature type="domain" description="Ubiquitin fusion degradation protein UFD1 N-terminal subdomain 1" evidence="3">
    <location>
        <begin position="19"/>
        <end position="121"/>
    </location>
</feature>
<accession>A0A5A8DK80</accession>
<dbReference type="PANTHER" id="PTHR12555:SF13">
    <property type="entry name" value="UBIQUITIN RECOGNITION FACTOR IN ER-ASSOCIATED DEGRADATION PROTEIN 1"/>
    <property type="match status" value="1"/>
</dbReference>
<keyword evidence="2" id="KW-0833">Ubl conjugation pathway</keyword>
<dbReference type="EMBL" id="VLTM01000014">
    <property type="protein sequence ID" value="KAA0165067.1"/>
    <property type="molecule type" value="Genomic_DNA"/>
</dbReference>
<gene>
    <name evidence="5" type="ORF">FNF31_02080</name>
</gene>
<evidence type="ECO:0000259" key="4">
    <source>
        <dbReference type="Pfam" id="PF24842"/>
    </source>
</evidence>
<dbReference type="InterPro" id="IPR055418">
    <property type="entry name" value="UFD1_N2"/>
</dbReference>
<evidence type="ECO:0000313" key="6">
    <source>
        <dbReference type="Proteomes" id="UP000325113"/>
    </source>
</evidence>
<dbReference type="InterPro" id="IPR055417">
    <property type="entry name" value="UFD1_N1"/>
</dbReference>
<dbReference type="GO" id="GO:0006511">
    <property type="term" value="P:ubiquitin-dependent protein catabolic process"/>
    <property type="evidence" value="ECO:0007669"/>
    <property type="project" value="InterPro"/>
</dbReference>
<feature type="domain" description="Ubiquitin fusion degradation protein UFD1 N-terminal subdomain 2" evidence="4">
    <location>
        <begin position="127"/>
        <end position="188"/>
    </location>
</feature>
<evidence type="ECO:0000313" key="5">
    <source>
        <dbReference type="EMBL" id="KAA0165067.1"/>
    </source>
</evidence>
<evidence type="ECO:0000259" key="3">
    <source>
        <dbReference type="Pfam" id="PF03152"/>
    </source>
</evidence>
<dbReference type="GO" id="GO:0036503">
    <property type="term" value="P:ERAD pathway"/>
    <property type="evidence" value="ECO:0007669"/>
    <property type="project" value="TreeGrafter"/>
</dbReference>
<protein>
    <recommendedName>
        <fullName evidence="7">Ubiquitin fusion degradation protein UFD1</fullName>
    </recommendedName>
</protein>
<dbReference type="InterPro" id="IPR042299">
    <property type="entry name" value="Ufd1-like_Nn"/>
</dbReference>
<evidence type="ECO:0000256" key="1">
    <source>
        <dbReference type="ARBA" id="ARBA00006043"/>
    </source>
</evidence>
<dbReference type="Proteomes" id="UP000325113">
    <property type="component" value="Unassembled WGS sequence"/>
</dbReference>
<comment type="similarity">
    <text evidence="1">Belongs to the UFD1 family.</text>
</comment>
<dbReference type="Pfam" id="PF24842">
    <property type="entry name" value="UFD1_N2"/>
    <property type="match status" value="1"/>
</dbReference>
<dbReference type="GO" id="GO:0034098">
    <property type="term" value="C:VCP-NPL4-UFD1 AAA ATPase complex"/>
    <property type="evidence" value="ECO:0007669"/>
    <property type="project" value="TreeGrafter"/>
</dbReference>
<name>A0A5A8DK80_CAFRO</name>
<comment type="caution">
    <text evidence="5">The sequence shown here is derived from an EMBL/GenBank/DDBJ whole genome shotgun (WGS) entry which is preliminary data.</text>
</comment>
<dbReference type="AlphaFoldDB" id="A0A5A8DK80"/>
<organism evidence="5 6">
    <name type="scientific">Cafeteria roenbergensis</name>
    <name type="common">Marine flagellate</name>
    <dbReference type="NCBI Taxonomy" id="33653"/>
    <lineage>
        <taxon>Eukaryota</taxon>
        <taxon>Sar</taxon>
        <taxon>Stramenopiles</taxon>
        <taxon>Bigyra</taxon>
        <taxon>Opalozoa</taxon>
        <taxon>Bicosoecida</taxon>
        <taxon>Cafeteriaceae</taxon>
        <taxon>Cafeteria</taxon>
    </lineage>
</organism>
<sequence>MASRLYTAFGQGKGSLTTSLQAFSFSRCGRPDLEDGDKIILPSELFRAVSRLRLPLPFLFKLSKGTKPAHAMPTRTGKAPPPFEQYCGVMEFSADKGKCFLPKWMLRNLRTREGGSIVLTSQRGVKKGQWAKLQPHTMAFVDLAAAVGPREVLEVAFRNYSALSVGETLKVSVAGESFLIDVIETVQAPAGLVMLLSELEHLVLVPVLRLGPLQGRSSRLCRQALR</sequence>
<dbReference type="Gene3D" id="3.10.330.10">
    <property type="match status" value="1"/>
</dbReference>
<dbReference type="PANTHER" id="PTHR12555">
    <property type="entry name" value="UBIQUITIN FUSION DEGRADATON PROTEIN 1"/>
    <property type="match status" value="1"/>
</dbReference>
<dbReference type="Gene3D" id="2.40.40.50">
    <property type="entry name" value="Ubiquitin fusion degradation protein UFD1, N-terminal domain"/>
    <property type="match status" value="1"/>
</dbReference>